<gene>
    <name evidence="3" type="ORF">ACTIVE_4013</name>
</gene>
<evidence type="ECO:0000256" key="2">
    <source>
        <dbReference type="SAM" id="Phobius"/>
    </source>
</evidence>
<dbReference type="Proteomes" id="UP000501240">
    <property type="component" value="Chromosome"/>
</dbReference>
<dbReference type="AlphaFoldDB" id="A0A7D3VTJ2"/>
<proteinExistence type="predicted"/>
<dbReference type="SUPFAM" id="SSF49464">
    <property type="entry name" value="Carboxypeptidase regulatory domain-like"/>
    <property type="match status" value="1"/>
</dbReference>
<keyword evidence="2" id="KW-1133">Transmembrane helix</keyword>
<evidence type="ECO:0000256" key="1">
    <source>
        <dbReference type="SAM" id="MobiDB-lite"/>
    </source>
</evidence>
<evidence type="ECO:0000313" key="3">
    <source>
        <dbReference type="EMBL" id="QKG22373.1"/>
    </source>
</evidence>
<feature type="compositionally biased region" description="Polar residues" evidence="1">
    <location>
        <begin position="15"/>
        <end position="33"/>
    </location>
</feature>
<sequence length="176" mass="19027">MLKAATYRRRIKNPAPSTATDNDCVRTGNSATGSERPRAMRRAWKIAAVTALGLLALGAVEPAWLFSAASGSGLTGQTTVGPMCPVQRVGQVCPVGHVRMSAVVTRHDWPGVAAFIRTDGQGRFRVHLAPGRYTIHVVRSPWRSSPTPFLRRSTIPVTVHSHAYARVDVGYDSGIR</sequence>
<keyword evidence="2" id="KW-0472">Membrane</keyword>
<feature type="transmembrane region" description="Helical" evidence="2">
    <location>
        <begin position="46"/>
        <end position="66"/>
    </location>
</feature>
<evidence type="ECO:0008006" key="5">
    <source>
        <dbReference type="Google" id="ProtNLM"/>
    </source>
</evidence>
<dbReference type="InterPro" id="IPR008969">
    <property type="entry name" value="CarboxyPept-like_regulatory"/>
</dbReference>
<keyword evidence="4" id="KW-1185">Reference proteome</keyword>
<organism evidence="3 4">
    <name type="scientific">Actinomadura verrucosospora</name>
    <dbReference type="NCBI Taxonomy" id="46165"/>
    <lineage>
        <taxon>Bacteria</taxon>
        <taxon>Bacillati</taxon>
        <taxon>Actinomycetota</taxon>
        <taxon>Actinomycetes</taxon>
        <taxon>Streptosporangiales</taxon>
        <taxon>Thermomonosporaceae</taxon>
        <taxon>Actinomadura</taxon>
    </lineage>
</organism>
<protein>
    <recommendedName>
        <fullName evidence="5">Carboxypeptidase regulatory-like domain-containing protein</fullName>
    </recommendedName>
</protein>
<accession>A0A7D3VTJ2</accession>
<keyword evidence="2" id="KW-0812">Transmembrane</keyword>
<dbReference type="EMBL" id="CP053892">
    <property type="protein sequence ID" value="QKG22373.1"/>
    <property type="molecule type" value="Genomic_DNA"/>
</dbReference>
<reference evidence="3 4" key="1">
    <citation type="submission" date="2020-05" db="EMBL/GenBank/DDBJ databases">
        <title>Actinomadura verrucosospora NRRL-B18236 (PFL_A860) Genome sequencing and assembly.</title>
        <authorList>
            <person name="Samborskyy M."/>
        </authorList>
    </citation>
    <scope>NUCLEOTIDE SEQUENCE [LARGE SCALE GENOMIC DNA]</scope>
    <source>
        <strain evidence="3 4">NRRL:B18236</strain>
    </source>
</reference>
<feature type="region of interest" description="Disordered" evidence="1">
    <location>
        <begin position="1"/>
        <end position="36"/>
    </location>
</feature>
<evidence type="ECO:0000313" key="4">
    <source>
        <dbReference type="Proteomes" id="UP000501240"/>
    </source>
</evidence>
<feature type="compositionally biased region" description="Basic residues" evidence="1">
    <location>
        <begin position="1"/>
        <end position="12"/>
    </location>
</feature>
<name>A0A7D3VTJ2_ACTVE</name>